<evidence type="ECO:0000256" key="7">
    <source>
        <dbReference type="ARBA" id="ARBA00023163"/>
    </source>
</evidence>
<dbReference type="WormBase" id="Bm6295a">
    <property type="protein sequence ID" value="BM34034"/>
    <property type="gene ID" value="WBGene00226556"/>
    <property type="gene designation" value="Bma-nhr-91"/>
</dbReference>
<dbReference type="SUPFAM" id="SSF48508">
    <property type="entry name" value="Nuclear receptor ligand-binding domain"/>
    <property type="match status" value="1"/>
</dbReference>
<organism evidence="16 17">
    <name type="scientific">Brugia malayi</name>
    <name type="common">Filarial nematode worm</name>
    <dbReference type="NCBI Taxonomy" id="6279"/>
    <lineage>
        <taxon>Eukaryota</taxon>
        <taxon>Metazoa</taxon>
        <taxon>Ecdysozoa</taxon>
        <taxon>Nematoda</taxon>
        <taxon>Chromadorea</taxon>
        <taxon>Rhabditida</taxon>
        <taxon>Spirurina</taxon>
        <taxon>Spiruromorpha</taxon>
        <taxon>Filarioidea</taxon>
        <taxon>Onchocercidae</taxon>
        <taxon>Brugia</taxon>
    </lineage>
</organism>
<keyword evidence="7 10" id="KW-0804">Transcription</keyword>
<feature type="compositionally biased region" description="Basic and acidic residues" evidence="11">
    <location>
        <begin position="104"/>
        <end position="114"/>
    </location>
</feature>
<dbReference type="InterPro" id="IPR000536">
    <property type="entry name" value="Nucl_hrmn_rcpt_lig-bd"/>
</dbReference>
<dbReference type="InterPro" id="IPR001628">
    <property type="entry name" value="Znf_hrmn_rcpt"/>
</dbReference>
<dbReference type="AlphaFoldDB" id="A0A0K0JMJ7"/>
<keyword evidence="6 10" id="KW-0238">DNA-binding</keyword>
<feature type="region of interest" description="Disordered" evidence="11">
    <location>
        <begin position="171"/>
        <end position="196"/>
    </location>
</feature>
<dbReference type="PROSITE" id="PS51843">
    <property type="entry name" value="NR_LBD"/>
    <property type="match status" value="1"/>
</dbReference>
<feature type="region of interest" description="Disordered" evidence="11">
    <location>
        <begin position="96"/>
        <end position="150"/>
    </location>
</feature>
<reference evidence="14 16" key="1">
    <citation type="journal article" date="2007" name="Science">
        <title>Draft genome of the filarial nematode parasite Brugia malayi.</title>
        <authorList>
            <person name="Ghedin E."/>
            <person name="Wang S."/>
            <person name="Spiro D."/>
            <person name="Caler E."/>
            <person name="Zhao Q."/>
            <person name="Crabtree J."/>
            <person name="Allen J.E."/>
            <person name="Delcher A.L."/>
            <person name="Guiliano D.B."/>
            <person name="Miranda-Saavedra D."/>
            <person name="Angiuoli S.V."/>
            <person name="Creasy T."/>
            <person name="Amedeo P."/>
            <person name="Haas B."/>
            <person name="El-Sayed N.M."/>
            <person name="Wortman J.R."/>
            <person name="Feldblyum T."/>
            <person name="Tallon L."/>
            <person name="Schatz M."/>
            <person name="Shumway M."/>
            <person name="Koo H."/>
            <person name="Salzberg S.L."/>
            <person name="Schobel S."/>
            <person name="Pertea M."/>
            <person name="Pop M."/>
            <person name="White O."/>
            <person name="Barton G.J."/>
            <person name="Carlow C.K."/>
            <person name="Crawford M.J."/>
            <person name="Daub J."/>
            <person name="Dimmic M.W."/>
            <person name="Estes C.F."/>
            <person name="Foster J.M."/>
            <person name="Ganatra M."/>
            <person name="Gregory W.F."/>
            <person name="Johnson N.M."/>
            <person name="Jin J."/>
            <person name="Komuniecki R."/>
            <person name="Korf I."/>
            <person name="Kumar S."/>
            <person name="Laney S."/>
            <person name="Li B.W."/>
            <person name="Li W."/>
            <person name="Lindblom T.H."/>
            <person name="Lustigman S."/>
            <person name="Ma D."/>
            <person name="Maina C.V."/>
            <person name="Martin D.M."/>
            <person name="McCarter J.P."/>
            <person name="McReynolds L."/>
            <person name="Mitreva M."/>
            <person name="Nutman T.B."/>
            <person name="Parkinson J."/>
            <person name="Peregrin-Alvarez J.M."/>
            <person name="Poole C."/>
            <person name="Ren Q."/>
            <person name="Saunders L."/>
            <person name="Sluder A.E."/>
            <person name="Smith K."/>
            <person name="Stanke M."/>
            <person name="Unnasch T.R."/>
            <person name="Ware J."/>
            <person name="Wei A.D."/>
            <person name="Weil G."/>
            <person name="Williams D.J."/>
            <person name="Zhang Y."/>
            <person name="Williams S.A."/>
            <person name="Fraser-Liggett C."/>
            <person name="Slatko B."/>
            <person name="Blaxter M.L."/>
            <person name="Scott A.L."/>
        </authorList>
    </citation>
    <scope>NUCLEOTIDE SEQUENCE</scope>
    <source>
        <strain evidence="14 16">FR3</strain>
    </source>
</reference>
<dbReference type="Proteomes" id="UP000006672">
    <property type="component" value="Unassembled WGS sequence"/>
</dbReference>
<dbReference type="InterPro" id="IPR013088">
    <property type="entry name" value="Znf_NHR/GATA"/>
</dbReference>
<dbReference type="RefSeq" id="XP_042931157.1">
    <property type="nucleotide sequence ID" value="XM_043075223.1"/>
</dbReference>
<evidence type="ECO:0000259" key="12">
    <source>
        <dbReference type="PROSITE" id="PS51030"/>
    </source>
</evidence>
<keyword evidence="9 10" id="KW-0539">Nucleus</keyword>
<dbReference type="FunCoup" id="A0A0K0JMJ7">
    <property type="interactions" value="2"/>
</dbReference>
<evidence type="ECO:0000313" key="16">
    <source>
        <dbReference type="Proteomes" id="UP000006672"/>
    </source>
</evidence>
<evidence type="ECO:0000256" key="5">
    <source>
        <dbReference type="ARBA" id="ARBA00023015"/>
    </source>
</evidence>
<reference evidence="14" key="2">
    <citation type="submission" date="2012-12" db="EMBL/GenBank/DDBJ databases">
        <authorList>
            <person name="Gao Y.W."/>
            <person name="Fan S.T."/>
            <person name="Sun H.T."/>
            <person name="Wang Z."/>
            <person name="Gao X.L."/>
            <person name="Li Y.G."/>
            <person name="Wang T.C."/>
            <person name="Zhang K."/>
            <person name="Xu W.W."/>
            <person name="Yu Z.J."/>
            <person name="Xia X.Z."/>
        </authorList>
    </citation>
    <scope>NUCLEOTIDE SEQUENCE</scope>
    <source>
        <strain evidence="14">FR3</strain>
    </source>
</reference>
<evidence type="ECO:0000256" key="1">
    <source>
        <dbReference type="ARBA" id="ARBA00004123"/>
    </source>
</evidence>
<feature type="region of interest" description="Disordered" evidence="11">
    <location>
        <begin position="334"/>
        <end position="400"/>
    </location>
</feature>
<dbReference type="GO" id="GO:0043565">
    <property type="term" value="F:sequence-specific DNA binding"/>
    <property type="evidence" value="ECO:0007669"/>
    <property type="project" value="InterPro"/>
</dbReference>
<keyword evidence="2 10" id="KW-0479">Metal-binding</keyword>
<evidence type="ECO:0000256" key="2">
    <source>
        <dbReference type="ARBA" id="ARBA00022723"/>
    </source>
</evidence>
<feature type="domain" description="NR LBD" evidence="13">
    <location>
        <begin position="418"/>
        <end position="695"/>
    </location>
</feature>
<dbReference type="PRINTS" id="PR00398">
    <property type="entry name" value="STRDHORMONER"/>
</dbReference>
<dbReference type="SMART" id="SM00430">
    <property type="entry name" value="HOLI"/>
    <property type="match status" value="1"/>
</dbReference>
<dbReference type="PROSITE" id="PS51030">
    <property type="entry name" value="NUCLEAR_REC_DBD_2"/>
    <property type="match status" value="1"/>
</dbReference>
<keyword evidence="16" id="KW-1185">Reference proteome</keyword>
<proteinExistence type="inferred from homology"/>
<keyword evidence="5 10" id="KW-0805">Transcription regulation</keyword>
<dbReference type="FunFam" id="3.30.50.10:FF:000006">
    <property type="entry name" value="Nuclear receptor subfamily 5 group A member"/>
    <property type="match status" value="1"/>
</dbReference>
<dbReference type="InterPro" id="IPR035500">
    <property type="entry name" value="NHR-like_dom_sf"/>
</dbReference>
<dbReference type="OrthoDB" id="10006908at2759"/>
<feature type="compositionally biased region" description="Low complexity" evidence="11">
    <location>
        <begin position="171"/>
        <end position="183"/>
    </location>
</feature>
<dbReference type="SMART" id="SM00399">
    <property type="entry name" value="ZnF_C4"/>
    <property type="match status" value="1"/>
</dbReference>
<dbReference type="InterPro" id="IPR050200">
    <property type="entry name" value="Nuclear_hormone_rcpt_NR3"/>
</dbReference>
<keyword evidence="8 10" id="KW-0675">Receptor</keyword>
<dbReference type="PANTHER" id="PTHR48092">
    <property type="entry name" value="KNIRPS-RELATED PROTEIN-RELATED"/>
    <property type="match status" value="1"/>
</dbReference>
<dbReference type="Gene3D" id="1.10.565.10">
    <property type="entry name" value="Retinoid X Receptor"/>
    <property type="match status" value="1"/>
</dbReference>
<evidence type="ECO:0000256" key="4">
    <source>
        <dbReference type="ARBA" id="ARBA00022833"/>
    </source>
</evidence>
<dbReference type="EMBL" id="LN856924">
    <property type="protein sequence ID" value="CDP94347.1"/>
    <property type="molecule type" value="Genomic_DNA"/>
</dbReference>
<name>A0A0K0JMJ7_BRUMA</name>
<dbReference type="EMBL" id="CAAKNF010000196">
    <property type="protein sequence ID" value="VIO88852.1"/>
    <property type="molecule type" value="Genomic_DNA"/>
</dbReference>
<protein>
    <submittedName>
        <fullName evidence="14 17">BMA-NHR-91, isoform a</fullName>
    </submittedName>
</protein>
<dbReference type="InterPro" id="IPR001723">
    <property type="entry name" value="Nuclear_hrmn_rcpt"/>
</dbReference>
<evidence type="ECO:0000256" key="11">
    <source>
        <dbReference type="SAM" id="MobiDB-lite"/>
    </source>
</evidence>
<dbReference type="GO" id="GO:0008270">
    <property type="term" value="F:zinc ion binding"/>
    <property type="evidence" value="ECO:0007669"/>
    <property type="project" value="UniProtKB-KW"/>
</dbReference>
<dbReference type="PRINTS" id="PR00047">
    <property type="entry name" value="STROIDFINGER"/>
</dbReference>
<keyword evidence="4 10" id="KW-0862">Zinc</keyword>
<evidence type="ECO:0000313" key="15">
    <source>
        <dbReference type="EMBL" id="VIO88852.1"/>
    </source>
</evidence>
<evidence type="ECO:0000256" key="10">
    <source>
        <dbReference type="RuleBase" id="RU004334"/>
    </source>
</evidence>
<reference evidence="17" key="4">
    <citation type="submission" date="2019-12" db="UniProtKB">
        <authorList>
            <consortium name="WormBaseParasite"/>
        </authorList>
    </citation>
    <scope>IDENTIFICATION</scope>
</reference>
<evidence type="ECO:0000256" key="8">
    <source>
        <dbReference type="ARBA" id="ARBA00023170"/>
    </source>
</evidence>
<evidence type="ECO:0000256" key="3">
    <source>
        <dbReference type="ARBA" id="ARBA00022771"/>
    </source>
</evidence>
<gene>
    <name evidence="18" type="primary">bma-nhr-91</name>
    <name evidence="14 17" type="synonym">Bma-nhr-91</name>
    <name evidence="18" type="ORF">Bm6295</name>
    <name evidence="15" type="ORF">BM_BM6295</name>
    <name evidence="14" type="ORF">BM_Bm6295</name>
</gene>
<accession>A0A0K0JMJ7</accession>
<evidence type="ECO:0000259" key="13">
    <source>
        <dbReference type="PROSITE" id="PS51843"/>
    </source>
</evidence>
<dbReference type="Pfam" id="PF00105">
    <property type="entry name" value="zf-C4"/>
    <property type="match status" value="1"/>
</dbReference>
<accession>A0A4E9EZH6</accession>
<keyword evidence="3 10" id="KW-0863">Zinc-finger</keyword>
<evidence type="ECO:0000313" key="14">
    <source>
        <dbReference type="EMBL" id="CDP94347.1"/>
    </source>
</evidence>
<evidence type="ECO:0000313" key="18">
    <source>
        <dbReference type="WormBase" id="Bm6295a"/>
    </source>
</evidence>
<comment type="subcellular location">
    <subcellularLocation>
        <location evidence="1 10">Nucleus</location>
    </subcellularLocation>
</comment>
<reference evidence="15" key="3">
    <citation type="submission" date="2019-04" db="EMBL/GenBank/DDBJ databases">
        <authorList>
            <person name="Howe K."/>
            <person name="Paulini M."/>
            <person name="Williams G."/>
        </authorList>
    </citation>
    <scope>NUCLEOTIDE SEQUENCE [LARGE SCALE GENOMIC DNA]</scope>
    <source>
        <strain evidence="15">FR3</strain>
    </source>
</reference>
<evidence type="ECO:0000256" key="6">
    <source>
        <dbReference type="ARBA" id="ARBA00023125"/>
    </source>
</evidence>
<evidence type="ECO:0000313" key="17">
    <source>
        <dbReference type="WBParaSite" id="Bm6295a.1"/>
    </source>
</evidence>
<dbReference type="WBParaSite" id="Bm6295a.1">
    <property type="protein sequence ID" value="Bm6295a.1"/>
    <property type="gene ID" value="WBGene00226556"/>
</dbReference>
<feature type="domain" description="Nuclear receptor" evidence="12">
    <location>
        <begin position="217"/>
        <end position="293"/>
    </location>
</feature>
<dbReference type="PROSITE" id="PS00031">
    <property type="entry name" value="NUCLEAR_REC_DBD_1"/>
    <property type="match status" value="1"/>
</dbReference>
<dbReference type="GO" id="GO:0006357">
    <property type="term" value="P:regulation of transcription by RNA polymerase II"/>
    <property type="evidence" value="ECO:0007669"/>
    <property type="project" value="UniProtKB-ARBA"/>
</dbReference>
<dbReference type="GeneID" id="6101464"/>
<dbReference type="Pfam" id="PF00104">
    <property type="entry name" value="Hormone_recep"/>
    <property type="match status" value="1"/>
</dbReference>
<comment type="similarity">
    <text evidence="10">Belongs to the nuclear hormone receptor family.</text>
</comment>
<feature type="compositionally biased region" description="Low complexity" evidence="11">
    <location>
        <begin position="121"/>
        <end position="145"/>
    </location>
</feature>
<dbReference type="Gene3D" id="3.30.50.10">
    <property type="entry name" value="Erythroid Transcription Factor GATA-1, subunit A"/>
    <property type="match status" value="1"/>
</dbReference>
<evidence type="ECO:0000256" key="9">
    <source>
        <dbReference type="ARBA" id="ARBA00023242"/>
    </source>
</evidence>
<dbReference type="STRING" id="6279.A0A0K0JMJ7"/>
<sequence>MSTEQTSAFRSPVITSSTSARVTHPIIVHPQPIKPYSHAAATDPFTLYSYYLTHMGHGFDLHQLAQITQPSFLPSSNSLSPSTALISNSVPPTAVRNRIGWNRETSKTNRKEQCSPDSPQSVETSCSRTSQSSTSQKDRITTTTTGSDRGSDKFSWLSHYSVEPNTAIMSSSMSSPSLTSAQSNGSETTYTWNGRTDGRRSGEFTAALMTEYLDDDPLLCAICSDKSSGLHYGIYTCEGCKGFFKRTVQNKRVYTCVSGTGNCPMTKEQRNRCQFCRFQKCLQQGMVLEAVREDRMPGGRNGSAIYNLYKLKYKKTRRLQALCESILRETAPRCGTPLGASDNTSRGTPPEQRTMERTPLQSSLLGTSIMPDVHPNTEPLNLSAKESVTRSEEIPPTSGSSSRVAVQFACSRSPLPTHNKNLIQELIEIDHIEKLINLKGLRIAQQLGSCSDDPTIPACQRLSRIGDEIVEQLVEWTKMLPFYHDLPVEVHTHLLTQRWAELVLLSACFYAASTRVSNQDSLPVSSTTTDDSEEVSFVDSSVNLQLLQKRLCAVMGKHIPLEHVNKEASPLVEKFTALLHSFSRLKITLEAYVCLKAITLLHYTPHSCDETAIDVKESMVRSVYVRRVSLIQDQFVKALQIHLSQHENGARLTDILTWLPMLHSASSVLLHSKMFYVPFLICKNPKQINSDNRSAEVRTILSPFSCHPSDTITDDEEELNATSSC</sequence>
<dbReference type="GO" id="GO:0005634">
    <property type="term" value="C:nucleus"/>
    <property type="evidence" value="ECO:0007669"/>
    <property type="project" value="UniProtKB-SubCell"/>
</dbReference>
<dbReference type="GO" id="GO:0003700">
    <property type="term" value="F:DNA-binding transcription factor activity"/>
    <property type="evidence" value="ECO:0007669"/>
    <property type="project" value="InterPro"/>
</dbReference>
<dbReference type="SUPFAM" id="SSF57716">
    <property type="entry name" value="Glucocorticoid receptor-like (DNA-binding domain)"/>
    <property type="match status" value="1"/>
</dbReference>
<feature type="compositionally biased region" description="Polar residues" evidence="11">
    <location>
        <begin position="184"/>
        <end position="194"/>
    </location>
</feature>
<dbReference type="OMA" id="GYYACSV"/>